<dbReference type="SMART" id="SM00220">
    <property type="entry name" value="S_TKc"/>
    <property type="match status" value="1"/>
</dbReference>
<dbReference type="OrthoDB" id="193931at2759"/>
<dbReference type="Pfam" id="PF21122">
    <property type="entry name" value="KA1_BRSK"/>
    <property type="match status" value="1"/>
</dbReference>
<dbReference type="HOGENOM" id="CLU_000288_156_2_1"/>
<evidence type="ECO:0000256" key="2">
    <source>
        <dbReference type="ARBA" id="ARBA00006234"/>
    </source>
</evidence>
<keyword evidence="9 14" id="KW-0067">ATP-binding</keyword>
<evidence type="ECO:0000259" key="16">
    <source>
        <dbReference type="PROSITE" id="PS50011"/>
    </source>
</evidence>
<dbReference type="Proteomes" id="UP000009022">
    <property type="component" value="Unassembled WGS sequence"/>
</dbReference>
<evidence type="ECO:0000256" key="5">
    <source>
        <dbReference type="ARBA" id="ARBA00022679"/>
    </source>
</evidence>
<dbReference type="CDD" id="cd14081">
    <property type="entry name" value="STKc_BRSK1_2"/>
    <property type="match status" value="1"/>
</dbReference>
<dbReference type="GO" id="GO:0005524">
    <property type="term" value="F:ATP binding"/>
    <property type="evidence" value="ECO:0007669"/>
    <property type="project" value="UniProtKB-UniRule"/>
</dbReference>
<name>B3RLT4_TRIAD</name>
<dbReference type="InterPro" id="IPR011009">
    <property type="entry name" value="Kinase-like_dom_sf"/>
</dbReference>
<evidence type="ECO:0000256" key="9">
    <source>
        <dbReference type="ARBA" id="ARBA00022840"/>
    </source>
</evidence>
<dbReference type="Pfam" id="PF21115">
    <property type="entry name" value="UBA_BRSK"/>
    <property type="match status" value="1"/>
</dbReference>
<evidence type="ECO:0000313" key="17">
    <source>
        <dbReference type="EMBL" id="EDV29580.1"/>
    </source>
</evidence>
<dbReference type="FunCoup" id="B3RLT4">
    <property type="interactions" value="809"/>
</dbReference>
<evidence type="ECO:0000256" key="1">
    <source>
        <dbReference type="ARBA" id="ARBA00001946"/>
    </source>
</evidence>
<keyword evidence="4" id="KW-0723">Serine/threonine-protein kinase</keyword>
<dbReference type="RefSeq" id="XP_002108782.1">
    <property type="nucleotide sequence ID" value="XM_002108746.1"/>
</dbReference>
<evidence type="ECO:0000256" key="15">
    <source>
        <dbReference type="SAM" id="MobiDB-lite"/>
    </source>
</evidence>
<keyword evidence="11" id="KW-0524">Neurogenesis</keyword>
<feature type="domain" description="Protein kinase" evidence="16">
    <location>
        <begin position="11"/>
        <end position="253"/>
    </location>
</feature>
<keyword evidence="5" id="KW-0808">Transferase</keyword>
<dbReference type="PROSITE" id="PS00108">
    <property type="entry name" value="PROTEIN_KINASE_ST"/>
    <property type="match status" value="1"/>
</dbReference>
<dbReference type="Gene3D" id="1.10.510.10">
    <property type="entry name" value="Transferase(Phosphotransferase) domain 1"/>
    <property type="match status" value="1"/>
</dbReference>
<evidence type="ECO:0000256" key="14">
    <source>
        <dbReference type="PROSITE-ProRule" id="PRU10141"/>
    </source>
</evidence>
<dbReference type="KEGG" id="tad:TRIADDRAFT_49700"/>
<evidence type="ECO:0000256" key="13">
    <source>
        <dbReference type="ARBA" id="ARBA00048679"/>
    </source>
</evidence>
<proteinExistence type="inferred from homology"/>
<keyword evidence="18" id="KW-1185">Reference proteome</keyword>
<keyword evidence="7 14" id="KW-0547">Nucleotide-binding</keyword>
<dbReference type="InterPro" id="IPR008271">
    <property type="entry name" value="Ser/Thr_kinase_AS"/>
</dbReference>
<dbReference type="GO" id="GO:0007399">
    <property type="term" value="P:nervous system development"/>
    <property type="evidence" value="ECO:0007669"/>
    <property type="project" value="UniProtKB-KW"/>
</dbReference>
<gene>
    <name evidence="17" type="ORF">TRIADDRAFT_49700</name>
</gene>
<dbReference type="GO" id="GO:0004674">
    <property type="term" value="F:protein serine/threonine kinase activity"/>
    <property type="evidence" value="ECO:0000318"/>
    <property type="project" value="GO_Central"/>
</dbReference>
<evidence type="ECO:0000256" key="7">
    <source>
        <dbReference type="ARBA" id="ARBA00022741"/>
    </source>
</evidence>
<dbReference type="GeneID" id="6749259"/>
<organism evidence="17 18">
    <name type="scientific">Trichoplax adhaerens</name>
    <name type="common">Trichoplax reptans</name>
    <dbReference type="NCBI Taxonomy" id="10228"/>
    <lineage>
        <taxon>Eukaryota</taxon>
        <taxon>Metazoa</taxon>
        <taxon>Placozoa</taxon>
        <taxon>Uniplacotomia</taxon>
        <taxon>Trichoplacea</taxon>
        <taxon>Trichoplacidae</taxon>
        <taxon>Trichoplax</taxon>
    </lineage>
</organism>
<feature type="region of interest" description="Disordered" evidence="15">
    <location>
        <begin position="420"/>
        <end position="451"/>
    </location>
</feature>
<keyword evidence="10" id="KW-0460">Magnesium</keyword>
<dbReference type="PANTHER" id="PTHR24346:SF36">
    <property type="entry name" value="SERINE_THREONINE-PROTEIN KINASE BRSK1 ISOFORM X1-RELATED"/>
    <property type="match status" value="1"/>
</dbReference>
<dbReference type="EC" id="2.7.11.1" evidence="3"/>
<dbReference type="GO" id="GO:0046872">
    <property type="term" value="F:metal ion binding"/>
    <property type="evidence" value="ECO:0007669"/>
    <property type="project" value="UniProtKB-KW"/>
</dbReference>
<comment type="catalytic activity">
    <reaction evidence="12">
        <text>L-threonyl-[protein] + ATP = O-phospho-L-threonyl-[protein] + ADP + H(+)</text>
        <dbReference type="Rhea" id="RHEA:46608"/>
        <dbReference type="Rhea" id="RHEA-COMP:11060"/>
        <dbReference type="Rhea" id="RHEA-COMP:11605"/>
        <dbReference type="ChEBI" id="CHEBI:15378"/>
        <dbReference type="ChEBI" id="CHEBI:30013"/>
        <dbReference type="ChEBI" id="CHEBI:30616"/>
        <dbReference type="ChEBI" id="CHEBI:61977"/>
        <dbReference type="ChEBI" id="CHEBI:456216"/>
        <dbReference type="EC" id="2.7.11.1"/>
    </reaction>
</comment>
<keyword evidence="6" id="KW-0479">Metal-binding</keyword>
<dbReference type="InterPro" id="IPR000719">
    <property type="entry name" value="Prot_kinase_dom"/>
</dbReference>
<sequence>MADEHQFVGPYILERTLGKGQTGLVKLGIHCQTRKKVAIKIICRDKLSKSLLSKVEREITIMKLIEHPHVLGLFDVYENKKMLYLVLEHVSGGELFDYLVKKGRLSPKEARKYFRQIISALDFCQSHCICHRDLKPENLLLDGKMNIKVADFGMASLQKISPHYVCPEIIRGEKYDGRKADVWSAGVILFALLVGSLPFDDENLRRLLDKVKKGNFSIPDFVPSECQDLLKRMIEKDPEKRYSIADVYKHPWMKDYCGEVELEAPMQDVVQTEMISSESMIDLDVFDSMTSLGCFKDKDDLKKKLLDPHHNTQKVVYYLLLDRKLRKPAVNDVDPFFDLDISDPPRKRVDSFNSPRQSPRLAHQKTYRYTAYHKTSISYCVFVRQLNFIDITRRYWIIFKIRNTNLVYINRAGSPQPLNRISQIDLSSDDDNGRPGTPAKDDGTNGQSPQWKSKISNIKKSIIGTPRFHRRKMIGMSWFSQLVGNIDSDDVFVIIKDKNISMIKADLIQALLSMKDLTHQVTSATQIIAEIKKSSVFQSKPLKFMINIESSKTNSDSLYYTVTMKLLTSGQKRRFKKIADNIQKSSFATELNPSSQKLSLHYYDDWLH</sequence>
<dbReference type="CTD" id="6749259"/>
<dbReference type="SUPFAM" id="SSF56112">
    <property type="entry name" value="Protein kinase-like (PK-like)"/>
    <property type="match status" value="1"/>
</dbReference>
<dbReference type="FunFam" id="3.30.200.20:FF:000003">
    <property type="entry name" value="Non-specific serine/threonine protein kinase"/>
    <property type="match status" value="1"/>
</dbReference>
<dbReference type="eggNOG" id="KOG0588">
    <property type="taxonomic scope" value="Eukaryota"/>
</dbReference>
<dbReference type="PhylomeDB" id="B3RLT4"/>
<dbReference type="PROSITE" id="PS00107">
    <property type="entry name" value="PROTEIN_KINASE_ATP"/>
    <property type="match status" value="1"/>
</dbReference>
<dbReference type="Pfam" id="PF00069">
    <property type="entry name" value="Pkinase"/>
    <property type="match status" value="1"/>
</dbReference>
<accession>B3RLT4</accession>
<dbReference type="OMA" id="RCEWVEC"/>
<dbReference type="GO" id="GO:0000086">
    <property type="term" value="P:G2/M transition of mitotic cell cycle"/>
    <property type="evidence" value="ECO:0000318"/>
    <property type="project" value="GO_Central"/>
</dbReference>
<evidence type="ECO:0000256" key="12">
    <source>
        <dbReference type="ARBA" id="ARBA00047899"/>
    </source>
</evidence>
<dbReference type="InParanoid" id="B3RLT4"/>
<reference evidence="17 18" key="1">
    <citation type="journal article" date="2008" name="Nature">
        <title>The Trichoplax genome and the nature of placozoans.</title>
        <authorList>
            <person name="Srivastava M."/>
            <person name="Begovic E."/>
            <person name="Chapman J."/>
            <person name="Putnam N.H."/>
            <person name="Hellsten U."/>
            <person name="Kawashima T."/>
            <person name="Kuo A."/>
            <person name="Mitros T."/>
            <person name="Salamov A."/>
            <person name="Carpenter M.L."/>
            <person name="Signorovitch A.Y."/>
            <person name="Moreno M.A."/>
            <person name="Kamm K."/>
            <person name="Grimwood J."/>
            <person name="Schmutz J."/>
            <person name="Shapiro H."/>
            <person name="Grigoriev I.V."/>
            <person name="Buss L.W."/>
            <person name="Schierwater B."/>
            <person name="Dellaporta S.L."/>
            <person name="Rokhsar D.S."/>
        </authorList>
    </citation>
    <scope>NUCLEOTIDE SEQUENCE [LARGE SCALE GENOMIC DNA]</scope>
    <source>
        <strain evidence="17 18">Grell-BS-1999</strain>
    </source>
</reference>
<comment type="catalytic activity">
    <reaction evidence="13">
        <text>L-seryl-[protein] + ATP = O-phospho-L-seryl-[protein] + ADP + H(+)</text>
        <dbReference type="Rhea" id="RHEA:17989"/>
        <dbReference type="Rhea" id="RHEA-COMP:9863"/>
        <dbReference type="Rhea" id="RHEA-COMP:11604"/>
        <dbReference type="ChEBI" id="CHEBI:15378"/>
        <dbReference type="ChEBI" id="CHEBI:29999"/>
        <dbReference type="ChEBI" id="CHEBI:30616"/>
        <dbReference type="ChEBI" id="CHEBI:83421"/>
        <dbReference type="ChEBI" id="CHEBI:456216"/>
        <dbReference type="EC" id="2.7.11.1"/>
    </reaction>
</comment>
<feature type="binding site" evidence="14">
    <location>
        <position position="40"/>
    </location>
    <ligand>
        <name>ATP</name>
        <dbReference type="ChEBI" id="CHEBI:30616"/>
    </ligand>
</feature>
<dbReference type="FunFam" id="1.10.510.10:FF:000571">
    <property type="entry name" value="Maternal embryonic leucine zipper kinase"/>
    <property type="match status" value="1"/>
</dbReference>
<keyword evidence="8" id="KW-0418">Kinase</keyword>
<evidence type="ECO:0000256" key="10">
    <source>
        <dbReference type="ARBA" id="ARBA00022842"/>
    </source>
</evidence>
<dbReference type="PANTHER" id="PTHR24346">
    <property type="entry name" value="MAP/MICROTUBULE AFFINITY-REGULATING KINASE"/>
    <property type="match status" value="1"/>
</dbReference>
<comment type="similarity">
    <text evidence="2">Belongs to the protein kinase superfamily. CAMK Ser/Thr protein kinase family. SNF1 subfamily.</text>
</comment>
<comment type="cofactor">
    <cofactor evidence="1">
        <name>Mg(2+)</name>
        <dbReference type="ChEBI" id="CHEBI:18420"/>
    </cofactor>
</comment>
<protein>
    <recommendedName>
        <fullName evidence="3">non-specific serine/threonine protein kinase</fullName>
        <ecNumber evidence="3">2.7.11.1</ecNumber>
    </recommendedName>
</protein>
<dbReference type="STRING" id="10228.B3RLT4"/>
<dbReference type="AlphaFoldDB" id="B3RLT4"/>
<dbReference type="EMBL" id="DS985241">
    <property type="protein sequence ID" value="EDV29580.1"/>
    <property type="molecule type" value="Genomic_DNA"/>
</dbReference>
<evidence type="ECO:0000256" key="8">
    <source>
        <dbReference type="ARBA" id="ARBA00022777"/>
    </source>
</evidence>
<dbReference type="PROSITE" id="PS50011">
    <property type="entry name" value="PROTEIN_KINASE_DOM"/>
    <property type="match status" value="1"/>
</dbReference>
<dbReference type="InterPro" id="IPR017441">
    <property type="entry name" value="Protein_kinase_ATP_BS"/>
</dbReference>
<evidence type="ECO:0000256" key="11">
    <source>
        <dbReference type="ARBA" id="ARBA00022902"/>
    </source>
</evidence>
<evidence type="ECO:0000256" key="4">
    <source>
        <dbReference type="ARBA" id="ARBA00022527"/>
    </source>
</evidence>
<dbReference type="InterPro" id="IPR048622">
    <property type="entry name" value="BRSK1_2-like_UBA"/>
</dbReference>
<evidence type="ECO:0000256" key="6">
    <source>
        <dbReference type="ARBA" id="ARBA00022723"/>
    </source>
</evidence>
<evidence type="ECO:0000256" key="3">
    <source>
        <dbReference type="ARBA" id="ARBA00012513"/>
    </source>
</evidence>
<evidence type="ECO:0000313" key="18">
    <source>
        <dbReference type="Proteomes" id="UP000009022"/>
    </source>
</evidence>